<organism evidence="1">
    <name type="scientific">Vibrio sp. FF_304</name>
    <dbReference type="NCBI Taxonomy" id="1652833"/>
    <lineage>
        <taxon>Bacteria</taxon>
        <taxon>Pseudomonadati</taxon>
        <taxon>Pseudomonadota</taxon>
        <taxon>Gammaproteobacteria</taxon>
        <taxon>Vibrionales</taxon>
        <taxon>Vibrionaceae</taxon>
        <taxon>Vibrio</taxon>
    </lineage>
</organism>
<sequence>MLVMLGVFIVTHLRVVTVAHYPRVHLLSMPTVNQLAE</sequence>
<evidence type="ECO:0000313" key="1">
    <source>
        <dbReference type="EMBL" id="AKN35772.1"/>
    </source>
</evidence>
<proteinExistence type="predicted"/>
<name>A0A0H3ZMW5_9VIBR</name>
<dbReference type="EMBL" id="KP795453">
    <property type="protein sequence ID" value="AKN35772.1"/>
    <property type="molecule type" value="Genomic_DNA"/>
</dbReference>
<reference evidence="1" key="1">
    <citation type="journal article" date="2015" name="MBio">
        <title>Eco-Evolutionary Dynamics of Episomes among Ecologically Cohesive Bacterial Populations.</title>
        <authorList>
            <person name="Xue H."/>
            <person name="Cordero O.X."/>
            <person name="Camas F.M."/>
            <person name="Trimble W."/>
            <person name="Meyer F."/>
            <person name="Guglielmini J."/>
            <person name="Rocha E.P."/>
            <person name="Polz M.F."/>
        </authorList>
    </citation>
    <scope>NUCLEOTIDE SEQUENCE</scope>
    <source>
        <strain evidence="1">FF_304</strain>
    </source>
</reference>
<accession>A0A0H3ZMW5</accession>
<protein>
    <submittedName>
        <fullName evidence="1">Uncharacterized protein</fullName>
    </submittedName>
</protein>
<dbReference type="AlphaFoldDB" id="A0A0H3ZMW5"/>